<dbReference type="SUPFAM" id="SSF55961">
    <property type="entry name" value="Bet v1-like"/>
    <property type="match status" value="1"/>
</dbReference>
<proteinExistence type="predicted"/>
<keyword evidence="2" id="KW-1185">Reference proteome</keyword>
<organism evidence="1 2">
    <name type="scientific">Aquabacterium lacunae</name>
    <dbReference type="NCBI Taxonomy" id="2528630"/>
    <lineage>
        <taxon>Bacteria</taxon>
        <taxon>Pseudomonadati</taxon>
        <taxon>Pseudomonadota</taxon>
        <taxon>Betaproteobacteria</taxon>
        <taxon>Burkholderiales</taxon>
        <taxon>Aquabacterium</taxon>
    </lineage>
</organism>
<gene>
    <name evidence="1" type="ORF">EYS42_00060</name>
</gene>
<dbReference type="InterPro" id="IPR023393">
    <property type="entry name" value="START-like_dom_sf"/>
</dbReference>
<dbReference type="Gene3D" id="3.30.530.20">
    <property type="match status" value="1"/>
</dbReference>
<accession>A0A4Q9H351</accession>
<name>A0A4Q9H351_9BURK</name>
<dbReference type="EMBL" id="SIXI01000001">
    <property type="protein sequence ID" value="TBO33891.1"/>
    <property type="molecule type" value="Genomic_DNA"/>
</dbReference>
<sequence length="120" mass="13306">MTGSCLGDAQTITVTIDCAAQTVYDAVRDPVRLSQWASGVEAAVVITFAPDNNQGVLDHEVYLPDGRRVKVPMRVVPLRGRSVLTLTLFRQPGTSDDEFLDDVQWAQRDLEALRNLLESY</sequence>
<dbReference type="AlphaFoldDB" id="A0A4Q9H351"/>
<comment type="caution">
    <text evidence="1">The sequence shown here is derived from an EMBL/GenBank/DDBJ whole genome shotgun (WGS) entry which is preliminary data.</text>
</comment>
<evidence type="ECO:0000313" key="2">
    <source>
        <dbReference type="Proteomes" id="UP000292120"/>
    </source>
</evidence>
<dbReference type="Proteomes" id="UP000292120">
    <property type="component" value="Unassembled WGS sequence"/>
</dbReference>
<protein>
    <submittedName>
        <fullName evidence="1">SRPBCC family protein</fullName>
    </submittedName>
</protein>
<evidence type="ECO:0000313" key="1">
    <source>
        <dbReference type="EMBL" id="TBO33891.1"/>
    </source>
</evidence>
<reference evidence="1 2" key="1">
    <citation type="submission" date="2019-02" db="EMBL/GenBank/DDBJ databases">
        <title>Aquabacterium sp. strain KMB7.</title>
        <authorList>
            <person name="Chen W.-M."/>
        </authorList>
    </citation>
    <scope>NUCLEOTIDE SEQUENCE [LARGE SCALE GENOMIC DNA]</scope>
    <source>
        <strain evidence="1 2">KMB7</strain>
    </source>
</reference>
<dbReference type="RefSeq" id="WP_130965839.1">
    <property type="nucleotide sequence ID" value="NZ_SIXI01000001.1"/>
</dbReference>
<dbReference type="OrthoDB" id="880456at2"/>